<gene>
    <name evidence="2" type="ORF">V5799_024163</name>
</gene>
<name>A0AAQ4EDD4_AMBAM</name>
<dbReference type="InterPro" id="IPR024079">
    <property type="entry name" value="MetalloPept_cat_dom_sf"/>
</dbReference>
<keyword evidence="3" id="KW-1185">Reference proteome</keyword>
<dbReference type="EMBL" id="JARKHS020018069">
    <property type="protein sequence ID" value="KAK8772593.1"/>
    <property type="molecule type" value="Genomic_DNA"/>
</dbReference>
<dbReference type="InterPro" id="IPR018497">
    <property type="entry name" value="Peptidase_M13_C"/>
</dbReference>
<dbReference type="InterPro" id="IPR000718">
    <property type="entry name" value="Peptidase_M13"/>
</dbReference>
<dbReference type="AlphaFoldDB" id="A0AAQ4EDD4"/>
<evidence type="ECO:0000313" key="3">
    <source>
        <dbReference type="Proteomes" id="UP001321473"/>
    </source>
</evidence>
<sequence>GADGLRRGSELSTWPSFDWSESTVHVPTALFNDSLLEGAAWAFHASRYSVRLYRALSQLLLFRADPDERDAGEWRRTRGRALEALLGCFEWDMRQLPMALRAPAAAPDSEASRGAALQQTVALQMAFRAFQKLLPSDSQQRGDFRYQDLPELSSTQLFFIYYALDNCESGDVVYAEQLGHRLPAAYRVNVALRHVLEFWDAFECPDGSAMARLPMAATCSVVEEDVWHRGLEPGNDEYQDW</sequence>
<proteinExistence type="predicted"/>
<reference evidence="2 3" key="1">
    <citation type="journal article" date="2023" name="Arcadia Sci">
        <title>De novo assembly of a long-read Amblyomma americanum tick genome.</title>
        <authorList>
            <person name="Chou S."/>
            <person name="Poskanzer K.E."/>
            <person name="Rollins M."/>
            <person name="Thuy-Boun P.S."/>
        </authorList>
    </citation>
    <scope>NUCLEOTIDE SEQUENCE [LARGE SCALE GENOMIC DNA]</scope>
    <source>
        <strain evidence="2">F_SG_1</strain>
        <tissue evidence="2">Salivary glands</tissue>
    </source>
</reference>
<dbReference type="Pfam" id="PF01431">
    <property type="entry name" value="Peptidase_M13"/>
    <property type="match status" value="1"/>
</dbReference>
<protein>
    <recommendedName>
        <fullName evidence="1">Peptidase M13 C-terminal domain-containing protein</fullName>
    </recommendedName>
</protein>
<evidence type="ECO:0000259" key="1">
    <source>
        <dbReference type="Pfam" id="PF01431"/>
    </source>
</evidence>
<accession>A0AAQ4EDD4</accession>
<dbReference type="PANTHER" id="PTHR11733:SF241">
    <property type="entry name" value="GH26575P-RELATED"/>
    <property type="match status" value="1"/>
</dbReference>
<dbReference type="PANTHER" id="PTHR11733">
    <property type="entry name" value="ZINC METALLOPROTEASE FAMILY M13 NEPRILYSIN-RELATED"/>
    <property type="match status" value="1"/>
</dbReference>
<comment type="caution">
    <text evidence="2">The sequence shown here is derived from an EMBL/GenBank/DDBJ whole genome shotgun (WGS) entry which is preliminary data.</text>
</comment>
<evidence type="ECO:0000313" key="2">
    <source>
        <dbReference type="EMBL" id="KAK8772593.1"/>
    </source>
</evidence>
<dbReference type="GO" id="GO:0005886">
    <property type="term" value="C:plasma membrane"/>
    <property type="evidence" value="ECO:0007669"/>
    <property type="project" value="TreeGrafter"/>
</dbReference>
<dbReference type="GO" id="GO:0016485">
    <property type="term" value="P:protein processing"/>
    <property type="evidence" value="ECO:0007669"/>
    <property type="project" value="TreeGrafter"/>
</dbReference>
<dbReference type="PROSITE" id="PS51885">
    <property type="entry name" value="NEPRILYSIN"/>
    <property type="match status" value="1"/>
</dbReference>
<feature type="domain" description="Peptidase M13 C-terminal" evidence="1">
    <location>
        <begin position="121"/>
        <end position="212"/>
    </location>
</feature>
<feature type="non-terminal residue" evidence="2">
    <location>
        <position position="1"/>
    </location>
</feature>
<organism evidence="2 3">
    <name type="scientific">Amblyomma americanum</name>
    <name type="common">Lone star tick</name>
    <dbReference type="NCBI Taxonomy" id="6943"/>
    <lineage>
        <taxon>Eukaryota</taxon>
        <taxon>Metazoa</taxon>
        <taxon>Ecdysozoa</taxon>
        <taxon>Arthropoda</taxon>
        <taxon>Chelicerata</taxon>
        <taxon>Arachnida</taxon>
        <taxon>Acari</taxon>
        <taxon>Parasitiformes</taxon>
        <taxon>Ixodida</taxon>
        <taxon>Ixodoidea</taxon>
        <taxon>Ixodidae</taxon>
        <taxon>Amblyomminae</taxon>
        <taxon>Amblyomma</taxon>
    </lineage>
</organism>
<dbReference type="Proteomes" id="UP001321473">
    <property type="component" value="Unassembled WGS sequence"/>
</dbReference>
<dbReference type="Gene3D" id="3.40.390.10">
    <property type="entry name" value="Collagenase (Catalytic Domain)"/>
    <property type="match status" value="1"/>
</dbReference>
<dbReference type="GO" id="GO:0004222">
    <property type="term" value="F:metalloendopeptidase activity"/>
    <property type="evidence" value="ECO:0007669"/>
    <property type="project" value="InterPro"/>
</dbReference>
<dbReference type="SUPFAM" id="SSF55486">
    <property type="entry name" value="Metalloproteases ('zincins'), catalytic domain"/>
    <property type="match status" value="1"/>
</dbReference>